<dbReference type="InterPro" id="IPR002716">
    <property type="entry name" value="PIN_dom"/>
</dbReference>
<dbReference type="InterPro" id="IPR029060">
    <property type="entry name" value="PIN-like_dom_sf"/>
</dbReference>
<dbReference type="EMBL" id="AP019314">
    <property type="protein sequence ID" value="BBH39860.1"/>
    <property type="molecule type" value="Genomic_DNA"/>
</dbReference>
<reference evidence="2 3" key="1">
    <citation type="submission" date="2018-11" db="EMBL/GenBank/DDBJ databases">
        <title>Complete genome sequence of Microcystis aeruginosa NIES-102.</title>
        <authorList>
            <person name="Yamaguchi H."/>
            <person name="Suzuki S."/>
            <person name="Kawachi M."/>
        </authorList>
    </citation>
    <scope>NUCLEOTIDE SEQUENCE [LARGE SCALE GENOMIC DNA]</scope>
    <source>
        <strain evidence="2 3">NIES-102</strain>
    </source>
</reference>
<dbReference type="RefSeq" id="WP_125730879.1">
    <property type="nucleotide sequence ID" value="NZ_AP019314.1"/>
</dbReference>
<evidence type="ECO:0000313" key="2">
    <source>
        <dbReference type="EMBL" id="BBH39860.1"/>
    </source>
</evidence>
<sequence>MTKVKLKVYLDTSVLNRIFDDQTQARIYLESISMQLIFLLVENETIEIVSSDALVYETQRNPYGDRRTFVELVLQQARHFQLITEEVLARSQQIETSAKIKGVDALHIACAEAIEADYFITCDDQMIKKYSGTLAVKTPVEFVAIIFNA</sequence>
<gene>
    <name evidence="2" type="ORF">myaer102_24040</name>
</gene>
<evidence type="ECO:0000313" key="3">
    <source>
        <dbReference type="Proteomes" id="UP000278152"/>
    </source>
</evidence>
<name>A0A3G9K422_MICVR</name>
<evidence type="ECO:0000259" key="1">
    <source>
        <dbReference type="Pfam" id="PF01850"/>
    </source>
</evidence>
<proteinExistence type="predicted"/>
<dbReference type="Proteomes" id="UP000278152">
    <property type="component" value="Chromosome"/>
</dbReference>
<organism evidence="2 3">
    <name type="scientific">Microcystis viridis NIES-102</name>
    <dbReference type="NCBI Taxonomy" id="213615"/>
    <lineage>
        <taxon>Bacteria</taxon>
        <taxon>Bacillati</taxon>
        <taxon>Cyanobacteriota</taxon>
        <taxon>Cyanophyceae</taxon>
        <taxon>Oscillatoriophycideae</taxon>
        <taxon>Chroococcales</taxon>
        <taxon>Microcystaceae</taxon>
        <taxon>Microcystis</taxon>
    </lineage>
</organism>
<dbReference type="SUPFAM" id="SSF88723">
    <property type="entry name" value="PIN domain-like"/>
    <property type="match status" value="1"/>
</dbReference>
<dbReference type="KEGG" id="mvz:myaer102_24040"/>
<accession>A0A3G9K422</accession>
<protein>
    <recommendedName>
        <fullName evidence="1">PIN domain-containing protein</fullName>
    </recommendedName>
</protein>
<dbReference type="Pfam" id="PF01850">
    <property type="entry name" value="PIN"/>
    <property type="match status" value="1"/>
</dbReference>
<dbReference type="AlphaFoldDB" id="A0A3G9K422"/>
<feature type="domain" description="PIN" evidence="1">
    <location>
        <begin position="8"/>
        <end position="128"/>
    </location>
</feature>
<dbReference type="Gene3D" id="3.40.50.1010">
    <property type="entry name" value="5'-nuclease"/>
    <property type="match status" value="1"/>
</dbReference>